<evidence type="ECO:0000313" key="1">
    <source>
        <dbReference type="EMBL" id="PXX78369.1"/>
    </source>
</evidence>
<dbReference type="Proteomes" id="UP000247555">
    <property type="component" value="Unassembled WGS sequence"/>
</dbReference>
<organism evidence="1 2">
    <name type="scientific">Rivihabitans pingtungensis</name>
    <dbReference type="NCBI Taxonomy" id="1054498"/>
    <lineage>
        <taxon>Bacteria</taxon>
        <taxon>Pseudomonadati</taxon>
        <taxon>Pseudomonadota</taxon>
        <taxon>Betaproteobacteria</taxon>
        <taxon>Neisseriales</taxon>
        <taxon>Aquaspirillaceae</taxon>
        <taxon>Rivihabitans</taxon>
    </lineage>
</organism>
<dbReference type="Gene3D" id="3.40.50.300">
    <property type="entry name" value="P-loop containing nucleotide triphosphate hydrolases"/>
    <property type="match status" value="1"/>
</dbReference>
<dbReference type="InterPro" id="IPR027417">
    <property type="entry name" value="P-loop_NTPase"/>
</dbReference>
<gene>
    <name evidence="1" type="ORF">DFR34_1111</name>
</gene>
<dbReference type="EMBL" id="QJKI01000011">
    <property type="protein sequence ID" value="PXX78369.1"/>
    <property type="molecule type" value="Genomic_DNA"/>
</dbReference>
<evidence type="ECO:0000313" key="2">
    <source>
        <dbReference type="Proteomes" id="UP000247555"/>
    </source>
</evidence>
<reference evidence="1 2" key="1">
    <citation type="submission" date="2018-05" db="EMBL/GenBank/DDBJ databases">
        <title>Genomic Encyclopedia of Type Strains, Phase IV (KMG-IV): sequencing the most valuable type-strain genomes for metagenomic binning, comparative biology and taxonomic classification.</title>
        <authorList>
            <person name="Goeker M."/>
        </authorList>
    </citation>
    <scope>NUCLEOTIDE SEQUENCE [LARGE SCALE GENOMIC DNA]</scope>
    <source>
        <strain evidence="1 2">DSM 29661</strain>
    </source>
</reference>
<sequence length="252" mass="27771">MRRLFQNTLDNGALDDLYAMLKSSVGLVDPYGRTPAPLCQDHLPVTAAKNDAAVLVALKDIRNVNRLAANQNLNFSKQGVTVIYGANGAGKSGYSRVLKRACRARDVSEDVRPNVLDKSKATAIPEASFDIELGAKPVTVNWKKNGHAPVELATIAVFDTHCARSYLDLQQEVAYLPYGLDVVENLARIVLPRITEKLNAEIAATPTTKEAFSHLARPTKVSELIDSLEHVLNHPNNIRKVRQHQHGKRHVM</sequence>
<keyword evidence="2" id="KW-1185">Reference proteome</keyword>
<name>A0A318KKP7_9NEIS</name>
<protein>
    <recommendedName>
        <fullName evidence="3">AAA domain-containing protein</fullName>
    </recommendedName>
</protein>
<evidence type="ECO:0008006" key="3">
    <source>
        <dbReference type="Google" id="ProtNLM"/>
    </source>
</evidence>
<dbReference type="SUPFAM" id="SSF52540">
    <property type="entry name" value="P-loop containing nucleoside triphosphate hydrolases"/>
    <property type="match status" value="1"/>
</dbReference>
<dbReference type="AlphaFoldDB" id="A0A318KKP7"/>
<proteinExistence type="predicted"/>
<comment type="caution">
    <text evidence="1">The sequence shown here is derived from an EMBL/GenBank/DDBJ whole genome shotgun (WGS) entry which is preliminary data.</text>
</comment>
<accession>A0A318KKP7</accession>